<dbReference type="NCBIfam" id="TIGR00163">
    <property type="entry name" value="PS_decarb"/>
    <property type="match status" value="1"/>
</dbReference>
<keyword evidence="8 12" id="KW-0594">Phospholipid biosynthesis</keyword>
<dbReference type="PANTHER" id="PTHR10067">
    <property type="entry name" value="PHOSPHATIDYLSERINE DECARBOXYLASE"/>
    <property type="match status" value="1"/>
</dbReference>
<feature type="active site" description="Charge relay system; for autoendoproteolytic cleavage activity" evidence="12">
    <location>
        <position position="85"/>
    </location>
</feature>
<feature type="chain" id="PRO_5044921682" description="Phosphatidylserine decarboxylase alpha chain" evidence="12">
    <location>
        <begin position="243"/>
        <end position="284"/>
    </location>
</feature>
<comment type="pathway">
    <text evidence="1">Lipid metabolism.</text>
</comment>
<comment type="caution">
    <text evidence="13">The sequence shown here is derived from an EMBL/GenBank/DDBJ whole genome shotgun (WGS) entry which is preliminary data.</text>
</comment>
<keyword evidence="3 12" id="KW-0444">Lipid biosynthesis</keyword>
<evidence type="ECO:0000256" key="3">
    <source>
        <dbReference type="ARBA" id="ARBA00022516"/>
    </source>
</evidence>
<dbReference type="InterPro" id="IPR033177">
    <property type="entry name" value="PSD-B"/>
</dbReference>
<keyword evidence="14" id="KW-1185">Reference proteome</keyword>
<protein>
    <recommendedName>
        <fullName evidence="12">Phosphatidylserine decarboxylase proenzyme</fullName>
        <ecNumber evidence="12">4.1.1.65</ecNumber>
    </recommendedName>
    <component>
        <recommendedName>
            <fullName evidence="12">Phosphatidylserine decarboxylase alpha chain</fullName>
        </recommendedName>
    </component>
    <component>
        <recommendedName>
            <fullName evidence="12">Phosphatidylserine decarboxylase beta chain</fullName>
        </recommendedName>
    </component>
</protein>
<comment type="subcellular location">
    <subcellularLocation>
        <location evidence="12">Cell membrane</location>
        <topology evidence="12">Peripheral membrane protein</topology>
    </subcellularLocation>
</comment>
<proteinExistence type="inferred from homology"/>
<evidence type="ECO:0000256" key="4">
    <source>
        <dbReference type="ARBA" id="ARBA00022793"/>
    </source>
</evidence>
<evidence type="ECO:0000256" key="9">
    <source>
        <dbReference type="ARBA" id="ARBA00023239"/>
    </source>
</evidence>
<keyword evidence="11 12" id="KW-0670">Pyruvate</keyword>
<feature type="active site" description="Schiff-base intermediate with substrate; via pyruvic acid; for decarboxylase activity" evidence="12">
    <location>
        <position position="243"/>
    </location>
</feature>
<evidence type="ECO:0000256" key="2">
    <source>
        <dbReference type="ARBA" id="ARBA00022475"/>
    </source>
</evidence>
<dbReference type="InterPro" id="IPR003817">
    <property type="entry name" value="PS_Dcarbxylase"/>
</dbReference>
<keyword evidence="5 12" id="KW-0443">Lipid metabolism</keyword>
<evidence type="ECO:0000256" key="8">
    <source>
        <dbReference type="ARBA" id="ARBA00023209"/>
    </source>
</evidence>
<keyword evidence="6 12" id="KW-0472">Membrane</keyword>
<accession>A0ABS9GWG2</accession>
<comment type="similarity">
    <text evidence="12">Belongs to the phosphatidylserine decarboxylase family. PSD-B subfamily. Prokaryotic type I sub-subfamily.</text>
</comment>
<comment type="function">
    <text evidence="12">Catalyzes the formation of phosphatidylethanolamine (PtdEtn) from phosphatidylserine (PtdSer).</text>
</comment>
<dbReference type="EC" id="4.1.1.65" evidence="12"/>
<dbReference type="GO" id="GO:0004609">
    <property type="term" value="F:phosphatidylserine decarboxylase activity"/>
    <property type="evidence" value="ECO:0007669"/>
    <property type="project" value="UniProtKB-EC"/>
</dbReference>
<keyword evidence="4 12" id="KW-0210">Decarboxylase</keyword>
<feature type="active site" description="Charge relay system; for autoendoproteolytic cleavage activity" evidence="12">
    <location>
        <position position="141"/>
    </location>
</feature>
<evidence type="ECO:0000256" key="12">
    <source>
        <dbReference type="HAMAP-Rule" id="MF_00662"/>
    </source>
</evidence>
<organism evidence="13 14">
    <name type="scientific">Pseudalkalibacillus berkeleyi</name>
    <dbReference type="NCBI Taxonomy" id="1069813"/>
    <lineage>
        <taxon>Bacteria</taxon>
        <taxon>Bacillati</taxon>
        <taxon>Bacillota</taxon>
        <taxon>Bacilli</taxon>
        <taxon>Bacillales</taxon>
        <taxon>Fictibacillaceae</taxon>
        <taxon>Pseudalkalibacillus</taxon>
    </lineage>
</organism>
<keyword evidence="2 12" id="KW-1003">Cell membrane</keyword>
<dbReference type="Pfam" id="PF02666">
    <property type="entry name" value="PS_Dcarbxylase"/>
    <property type="match status" value="1"/>
</dbReference>
<comment type="subunit">
    <text evidence="12">Heterodimer of a large membrane-associated beta subunit and a small pyruvoyl-containing alpha subunit.</text>
</comment>
<evidence type="ECO:0000256" key="10">
    <source>
        <dbReference type="ARBA" id="ARBA00023264"/>
    </source>
</evidence>
<keyword evidence="9 12" id="KW-0456">Lyase</keyword>
<evidence type="ECO:0000313" key="14">
    <source>
        <dbReference type="Proteomes" id="UP001649381"/>
    </source>
</evidence>
<evidence type="ECO:0000256" key="5">
    <source>
        <dbReference type="ARBA" id="ARBA00023098"/>
    </source>
</evidence>
<feature type="site" description="Cleavage (non-hydrolytic); by autocatalysis" evidence="12">
    <location>
        <begin position="242"/>
        <end position="243"/>
    </location>
</feature>
<feature type="active site" description="Charge relay system; for autoendoproteolytic cleavage activity" evidence="12">
    <location>
        <position position="243"/>
    </location>
</feature>
<comment type="pathway">
    <text evidence="12">Phospholipid metabolism; phosphatidylethanolamine biosynthesis; phosphatidylethanolamine from CDP-diacylglycerol: step 2/2.</text>
</comment>
<evidence type="ECO:0000256" key="7">
    <source>
        <dbReference type="ARBA" id="ARBA00023145"/>
    </source>
</evidence>
<reference evidence="13 14" key="1">
    <citation type="submission" date="2022-01" db="EMBL/GenBank/DDBJ databases">
        <title>Alkalihalobacillus sp. EGI L200015, a novel bacterium isolated from a salt lake sediment.</title>
        <authorList>
            <person name="Gao L."/>
            <person name="Fang B.-Z."/>
            <person name="Li W.-J."/>
        </authorList>
    </citation>
    <scope>NUCLEOTIDE SEQUENCE [LARGE SCALE GENOMIC DNA]</scope>
    <source>
        <strain evidence="13 14">KCTC 12718</strain>
    </source>
</reference>
<gene>
    <name evidence="13" type="primary">asd</name>
    <name evidence="12" type="synonym">psd</name>
    <name evidence="13" type="ORF">L2716_00275</name>
</gene>
<comment type="cofactor">
    <cofactor evidence="12">
        <name>pyruvate</name>
        <dbReference type="ChEBI" id="CHEBI:15361"/>
    </cofactor>
    <text evidence="12">Binds 1 pyruvoyl group covalently per subunit.</text>
</comment>
<keyword evidence="7 12" id="KW-0865">Zymogen</keyword>
<comment type="PTM">
    <text evidence="12">Is synthesized initially as an inactive proenzyme. Formation of the active enzyme involves a self-maturation process in which the active site pyruvoyl group is generated from an internal serine residue via an autocatalytic post-translational modification. Two non-identical subunits are generated from the proenzyme in this reaction, and the pyruvate is formed at the N-terminus of the alpha chain, which is derived from the carboxyl end of the proenzyme. The autoendoproteolytic cleavage occurs by a canonical serine protease mechanism, in which the side chain hydroxyl group of the serine supplies its oxygen atom to form the C-terminus of the beta chain, while the remainder of the serine residue undergoes an oxidative deamination to produce ammonia and the pyruvoyl prosthetic group on the alpha chain. During this reaction, the Ser that is part of the protease active site of the proenzyme becomes the pyruvoyl prosthetic group, which constitutes an essential element of the active site of the mature decarboxylase.</text>
</comment>
<comment type="catalytic activity">
    <reaction evidence="12">
        <text>a 1,2-diacyl-sn-glycero-3-phospho-L-serine + H(+) = a 1,2-diacyl-sn-glycero-3-phosphoethanolamine + CO2</text>
        <dbReference type="Rhea" id="RHEA:20828"/>
        <dbReference type="ChEBI" id="CHEBI:15378"/>
        <dbReference type="ChEBI" id="CHEBI:16526"/>
        <dbReference type="ChEBI" id="CHEBI:57262"/>
        <dbReference type="ChEBI" id="CHEBI:64612"/>
        <dbReference type="EC" id="4.1.1.65"/>
    </reaction>
</comment>
<evidence type="ECO:0000256" key="11">
    <source>
        <dbReference type="ARBA" id="ARBA00023317"/>
    </source>
</evidence>
<feature type="chain" id="PRO_5044921681" description="Phosphatidylserine decarboxylase beta chain" evidence="12">
    <location>
        <begin position="1"/>
        <end position="242"/>
    </location>
</feature>
<evidence type="ECO:0000313" key="13">
    <source>
        <dbReference type="EMBL" id="MCF6136141.1"/>
    </source>
</evidence>
<dbReference type="RefSeq" id="WP_236330335.1">
    <property type="nucleotide sequence ID" value="NZ_JAKIJS010000001.1"/>
</dbReference>
<sequence length="284" mass="32439">MKLILKYILVLLPHHGITFLVGSFMKLRISKYAIPLYIRAYNIETATVKRPLKEFKSLNDFFTRHLKSHARPIDSHKESFVSPVDGVISQFGRIEDGQIIQAKGVAYDVEQLLADSDKASLFKYGSYMTIYLSPQDYHRIHVPYDGDITGYSYIPGRLYPVNKLGVSSINGLFTKNERLSTFLDTPYGKMAIVKVGALIVGSVQLAYLEHVEQRHKGERHKESFETPKFIRKGEEIGHFEFGSTVILLFDKDQVEFIETVQIGESVKMGELIGYRLKELDQKIN</sequence>
<evidence type="ECO:0000256" key="6">
    <source>
        <dbReference type="ARBA" id="ARBA00023136"/>
    </source>
</evidence>
<dbReference type="PANTHER" id="PTHR10067:SF6">
    <property type="entry name" value="PHOSPHATIDYLSERINE DECARBOXYLASE PROENZYME, MITOCHONDRIAL"/>
    <property type="match status" value="1"/>
</dbReference>
<dbReference type="EMBL" id="JAKIJS010000001">
    <property type="protein sequence ID" value="MCF6136141.1"/>
    <property type="molecule type" value="Genomic_DNA"/>
</dbReference>
<dbReference type="Proteomes" id="UP001649381">
    <property type="component" value="Unassembled WGS sequence"/>
</dbReference>
<evidence type="ECO:0000256" key="1">
    <source>
        <dbReference type="ARBA" id="ARBA00005189"/>
    </source>
</evidence>
<name>A0ABS9GWG2_9BACL</name>
<dbReference type="HAMAP" id="MF_00662">
    <property type="entry name" value="PS_decarb_PSD_B_type1"/>
    <property type="match status" value="1"/>
</dbReference>
<keyword evidence="10 12" id="KW-1208">Phospholipid metabolism</keyword>
<dbReference type="InterPro" id="IPR033178">
    <property type="entry name" value="PSD_type1_pro"/>
</dbReference>
<feature type="modified residue" description="Pyruvic acid (Ser); by autocatalysis" evidence="12">
    <location>
        <position position="243"/>
    </location>
</feature>